<dbReference type="PANTHER" id="PTHR45947">
    <property type="entry name" value="SULFOQUINOVOSYL TRANSFERASE SQD2"/>
    <property type="match status" value="1"/>
</dbReference>
<dbReference type="RefSeq" id="WP_340312694.1">
    <property type="nucleotide sequence ID" value="NZ_AP028056.1"/>
</dbReference>
<dbReference type="EMBL" id="AP028056">
    <property type="protein sequence ID" value="BEH02928.1"/>
    <property type="molecule type" value="Genomic_DNA"/>
</dbReference>
<evidence type="ECO:0000259" key="3">
    <source>
        <dbReference type="Pfam" id="PF13579"/>
    </source>
</evidence>
<dbReference type="Pfam" id="PF13579">
    <property type="entry name" value="Glyco_trans_4_4"/>
    <property type="match status" value="1"/>
</dbReference>
<dbReference type="GO" id="GO:1901137">
    <property type="term" value="P:carbohydrate derivative biosynthetic process"/>
    <property type="evidence" value="ECO:0007669"/>
    <property type="project" value="UniProtKB-ARBA"/>
</dbReference>
<accession>A0AAN0K7F0</accession>
<dbReference type="InterPro" id="IPR050194">
    <property type="entry name" value="Glycosyltransferase_grp1"/>
</dbReference>
<keyword evidence="5" id="KW-1185">Reference proteome</keyword>
<protein>
    <submittedName>
        <fullName evidence="4">Glycosyltransferase family 1 protein</fullName>
    </submittedName>
</protein>
<evidence type="ECO:0000256" key="1">
    <source>
        <dbReference type="ARBA" id="ARBA00022676"/>
    </source>
</evidence>
<reference evidence="4" key="1">
    <citation type="journal article" date="2024" name="Int. J. Syst. Evol. Microbiol.">
        <title>Brooklawnia propionicigenes sp. nov., a facultatively anaerobic, propionate-producing bacterium isolated from a methanogenic reactor treating waste from cattle farms.</title>
        <authorList>
            <person name="Akita Y."/>
            <person name="Ueki A."/>
            <person name="Tonouchi A."/>
            <person name="Sugawara Y."/>
            <person name="Honma S."/>
            <person name="Kaku N."/>
            <person name="Ueki K."/>
        </authorList>
    </citation>
    <scope>NUCLEOTIDE SEQUENCE</scope>
    <source>
        <strain evidence="4">SH051</strain>
    </source>
</reference>
<sequence length="373" mass="40379">MARLRIAQLANFVSETSGGMKIAIDELGRGYLASGADRMLIIPGPRDCITDTEMGTIVQVRAPKVSSTYRMIAEPHRVFDMLGRFSPTSVECSDKWTLSGVGRWAARRGVGSVLFSHERLDDMASGWMRSGTIAKPAVRLMMNRRLARSFDIIVVTSDYSAGEWSGLDVDLRQVPLGVDLAIFNPDKGAPSGGERALQLCYAGRMSHEKHPQLAVAAAAELHRRGVDFDLHMCGTGPDLKALQAQAGHAPVHFHGFVAGREEVARRLARSDISLSVSPTETFGLAVLEALACGTPVVTSDRGGASELITSRCGEWGSPDSSGIADAIERLAGRLSAQVRIAARSHACEFDWSRPISRMMDIHEQAAEKGRRAR</sequence>
<keyword evidence="1" id="KW-0328">Glycosyltransferase</keyword>
<proteinExistence type="predicted"/>
<dbReference type="SUPFAM" id="SSF53756">
    <property type="entry name" value="UDP-Glycosyltransferase/glycogen phosphorylase"/>
    <property type="match status" value="1"/>
</dbReference>
<evidence type="ECO:0000313" key="4">
    <source>
        <dbReference type="EMBL" id="BEH02928.1"/>
    </source>
</evidence>
<dbReference type="Pfam" id="PF13692">
    <property type="entry name" value="Glyco_trans_1_4"/>
    <property type="match status" value="1"/>
</dbReference>
<dbReference type="Gene3D" id="3.40.50.2000">
    <property type="entry name" value="Glycogen Phosphorylase B"/>
    <property type="match status" value="2"/>
</dbReference>
<dbReference type="Proteomes" id="UP001431656">
    <property type="component" value="Chromosome"/>
</dbReference>
<dbReference type="AlphaFoldDB" id="A0AAN0K7F0"/>
<dbReference type="InterPro" id="IPR028098">
    <property type="entry name" value="Glyco_trans_4-like_N"/>
</dbReference>
<organism evidence="4 5">
    <name type="scientific">Brooklawnia propionicigenes</name>
    <dbReference type="NCBI Taxonomy" id="3041175"/>
    <lineage>
        <taxon>Bacteria</taxon>
        <taxon>Bacillati</taxon>
        <taxon>Actinomycetota</taxon>
        <taxon>Actinomycetes</taxon>
        <taxon>Propionibacteriales</taxon>
        <taxon>Propionibacteriaceae</taxon>
        <taxon>Brooklawnia</taxon>
    </lineage>
</organism>
<evidence type="ECO:0000256" key="2">
    <source>
        <dbReference type="ARBA" id="ARBA00022679"/>
    </source>
</evidence>
<keyword evidence="2" id="KW-0808">Transferase</keyword>
<evidence type="ECO:0000313" key="5">
    <source>
        <dbReference type="Proteomes" id="UP001431656"/>
    </source>
</evidence>
<dbReference type="PANTHER" id="PTHR45947:SF3">
    <property type="entry name" value="SULFOQUINOVOSYL TRANSFERASE SQD2"/>
    <property type="match status" value="1"/>
</dbReference>
<feature type="domain" description="Glycosyltransferase subfamily 4-like N-terminal" evidence="3">
    <location>
        <begin position="18"/>
        <end position="170"/>
    </location>
</feature>
<gene>
    <name evidence="4" type="ORF">brsh051_22090</name>
</gene>
<name>A0AAN0K7F0_9ACTN</name>
<dbReference type="GO" id="GO:0016757">
    <property type="term" value="F:glycosyltransferase activity"/>
    <property type="evidence" value="ECO:0007669"/>
    <property type="project" value="UniProtKB-KW"/>
</dbReference>
<dbReference type="KEGG" id="broo:brsh051_22090"/>